<dbReference type="InterPro" id="IPR050194">
    <property type="entry name" value="Glycosyltransferase_grp1"/>
</dbReference>
<dbReference type="PANTHER" id="PTHR45947">
    <property type="entry name" value="SULFOQUINOVOSYL TRANSFERASE SQD2"/>
    <property type="match status" value="1"/>
</dbReference>
<dbReference type="CDD" id="cd03801">
    <property type="entry name" value="GT4_PimA-like"/>
    <property type="match status" value="1"/>
</dbReference>
<feature type="domain" description="Glycosyl transferase family 1" evidence="1">
    <location>
        <begin position="159"/>
        <end position="313"/>
    </location>
</feature>
<dbReference type="RefSeq" id="WP_168452082.1">
    <property type="nucleotide sequence ID" value="NZ_JAAWWK010000009.1"/>
</dbReference>
<name>A0ABX1GK43_9GAMM</name>
<evidence type="ECO:0000313" key="2">
    <source>
        <dbReference type="EMBL" id="NKI19558.1"/>
    </source>
</evidence>
<dbReference type="Pfam" id="PF00534">
    <property type="entry name" value="Glycos_transf_1"/>
    <property type="match status" value="1"/>
</dbReference>
<keyword evidence="3" id="KW-1185">Reference proteome</keyword>
<gene>
    <name evidence="2" type="ORF">HCU74_19295</name>
</gene>
<evidence type="ECO:0000259" key="1">
    <source>
        <dbReference type="Pfam" id="PF00534"/>
    </source>
</evidence>
<comment type="caution">
    <text evidence="2">The sequence shown here is derived from an EMBL/GenBank/DDBJ whole genome shotgun (WGS) entry which is preliminary data.</text>
</comment>
<dbReference type="EMBL" id="JAAWWK010000009">
    <property type="protein sequence ID" value="NKI19558.1"/>
    <property type="molecule type" value="Genomic_DNA"/>
</dbReference>
<accession>A0ABX1GK43</accession>
<dbReference type="SUPFAM" id="SSF53756">
    <property type="entry name" value="UDP-Glycosyltransferase/glycogen phosphorylase"/>
    <property type="match status" value="1"/>
</dbReference>
<dbReference type="Gene3D" id="3.40.50.2000">
    <property type="entry name" value="Glycogen Phosphorylase B"/>
    <property type="match status" value="2"/>
</dbReference>
<organism evidence="2 3">
    <name type="scientific">Spongiibacter thalassae</name>
    <dbReference type="NCBI Taxonomy" id="2721624"/>
    <lineage>
        <taxon>Bacteria</taxon>
        <taxon>Pseudomonadati</taxon>
        <taxon>Pseudomonadota</taxon>
        <taxon>Gammaproteobacteria</taxon>
        <taxon>Cellvibrionales</taxon>
        <taxon>Spongiibacteraceae</taxon>
        <taxon>Spongiibacter</taxon>
    </lineage>
</organism>
<dbReference type="Proteomes" id="UP000765845">
    <property type="component" value="Unassembled WGS sequence"/>
</dbReference>
<protein>
    <submittedName>
        <fullName evidence="2">Glycosyltransferase family 4 protein</fullName>
    </submittedName>
</protein>
<reference evidence="2 3" key="1">
    <citation type="submission" date="2020-04" db="EMBL/GenBank/DDBJ databases">
        <authorList>
            <person name="Yoon J."/>
        </authorList>
    </citation>
    <scope>NUCLEOTIDE SEQUENCE [LARGE SCALE GENOMIC DNA]</scope>
    <source>
        <strain evidence="2 3">KMU-166</strain>
    </source>
</reference>
<proteinExistence type="predicted"/>
<evidence type="ECO:0000313" key="3">
    <source>
        <dbReference type="Proteomes" id="UP000765845"/>
    </source>
</evidence>
<sequence>MKRILMVIPDHEYGGEENRSYRIYRGLVDCGMNVVFATEESGYQFDDGNIVKVKNLNKVWMLPVNIVKLYILIKKVDAEVILLFKRKSAFLGWALEKLMSRRKFVFNVANAWNDKKILWKFSPRYICTLSDRLVPEELRSTKEIKQIRIGVPMSYKLERSKALLTNRKIRLIAAGKLNRQKNYVRLVKIAGSLNEFGYEAIVDIAGDGPMRGEIEKAAEALGVSICLRGHVENMEDFYREGGVYVQASSFEGMPNALIEAGQCCIPVVANSVGATADLIDSETGWLINSDTTEEYVMALREIIENPAEAERRAKSLQDRVVHNYDVDTMNRAYFEYVSSL</sequence>
<dbReference type="InterPro" id="IPR001296">
    <property type="entry name" value="Glyco_trans_1"/>
</dbReference>
<dbReference type="PANTHER" id="PTHR45947:SF3">
    <property type="entry name" value="SULFOQUINOVOSYL TRANSFERASE SQD2"/>
    <property type="match status" value="1"/>
</dbReference>